<accession>A0ABD1YB90</accession>
<feature type="region of interest" description="Disordered" evidence="1">
    <location>
        <begin position="88"/>
        <end position="108"/>
    </location>
</feature>
<sequence length="131" mass="14586">MGLISALPLDQKALSFSAYHHAAASRSVLKSGLPQPVLIQRPSIKTMWNNLATKCQSFRTLNWHSVETSKLKPKRPYCFNRWKRAEGRKRYRPEGEGPQQQESIKGGGMKALTGNEAEIIAPGKVLKVKAS</sequence>
<protein>
    <submittedName>
        <fullName evidence="2">Uncharacterized protein</fullName>
    </submittedName>
</protein>
<evidence type="ECO:0000256" key="1">
    <source>
        <dbReference type="SAM" id="MobiDB-lite"/>
    </source>
</evidence>
<dbReference type="AlphaFoldDB" id="A0ABD1YB90"/>
<evidence type="ECO:0000313" key="2">
    <source>
        <dbReference type="EMBL" id="KAL2623958.1"/>
    </source>
</evidence>
<dbReference type="Proteomes" id="UP001605036">
    <property type="component" value="Unassembled WGS sequence"/>
</dbReference>
<dbReference type="EMBL" id="JBHFFA010000005">
    <property type="protein sequence ID" value="KAL2623958.1"/>
    <property type="molecule type" value="Genomic_DNA"/>
</dbReference>
<gene>
    <name evidence="2" type="ORF">R1flu_008203</name>
</gene>
<reference evidence="2 3" key="1">
    <citation type="submission" date="2024-09" db="EMBL/GenBank/DDBJ databases">
        <title>Chromosome-scale assembly of Riccia fluitans.</title>
        <authorList>
            <person name="Paukszto L."/>
            <person name="Sawicki J."/>
            <person name="Karawczyk K."/>
            <person name="Piernik-Szablinska J."/>
            <person name="Szczecinska M."/>
            <person name="Mazdziarz M."/>
        </authorList>
    </citation>
    <scope>NUCLEOTIDE SEQUENCE [LARGE SCALE GENOMIC DNA]</scope>
    <source>
        <strain evidence="2">Rf_01</strain>
        <tissue evidence="2">Aerial parts of the thallus</tissue>
    </source>
</reference>
<comment type="caution">
    <text evidence="2">The sequence shown here is derived from an EMBL/GenBank/DDBJ whole genome shotgun (WGS) entry which is preliminary data.</text>
</comment>
<proteinExistence type="predicted"/>
<keyword evidence="3" id="KW-1185">Reference proteome</keyword>
<name>A0ABD1YB90_9MARC</name>
<evidence type="ECO:0000313" key="3">
    <source>
        <dbReference type="Proteomes" id="UP001605036"/>
    </source>
</evidence>
<organism evidence="2 3">
    <name type="scientific">Riccia fluitans</name>
    <dbReference type="NCBI Taxonomy" id="41844"/>
    <lineage>
        <taxon>Eukaryota</taxon>
        <taxon>Viridiplantae</taxon>
        <taxon>Streptophyta</taxon>
        <taxon>Embryophyta</taxon>
        <taxon>Marchantiophyta</taxon>
        <taxon>Marchantiopsida</taxon>
        <taxon>Marchantiidae</taxon>
        <taxon>Marchantiales</taxon>
        <taxon>Ricciaceae</taxon>
        <taxon>Riccia</taxon>
    </lineage>
</organism>